<feature type="region of interest" description="Disordered" evidence="1">
    <location>
        <begin position="85"/>
        <end position="107"/>
    </location>
</feature>
<proteinExistence type="predicted"/>
<reference evidence="2 3" key="1">
    <citation type="journal article" date="2019" name="Nat. Ecol. Evol.">
        <title>Megaphylogeny resolves global patterns of mushroom evolution.</title>
        <authorList>
            <person name="Varga T."/>
            <person name="Krizsan K."/>
            <person name="Foldi C."/>
            <person name="Dima B."/>
            <person name="Sanchez-Garcia M."/>
            <person name="Sanchez-Ramirez S."/>
            <person name="Szollosi G.J."/>
            <person name="Szarkandi J.G."/>
            <person name="Papp V."/>
            <person name="Albert L."/>
            <person name="Andreopoulos W."/>
            <person name="Angelini C."/>
            <person name="Antonin V."/>
            <person name="Barry K.W."/>
            <person name="Bougher N.L."/>
            <person name="Buchanan P."/>
            <person name="Buyck B."/>
            <person name="Bense V."/>
            <person name="Catcheside P."/>
            <person name="Chovatia M."/>
            <person name="Cooper J."/>
            <person name="Damon W."/>
            <person name="Desjardin D."/>
            <person name="Finy P."/>
            <person name="Geml J."/>
            <person name="Haridas S."/>
            <person name="Hughes K."/>
            <person name="Justo A."/>
            <person name="Karasinski D."/>
            <person name="Kautmanova I."/>
            <person name="Kiss B."/>
            <person name="Kocsube S."/>
            <person name="Kotiranta H."/>
            <person name="LaButti K.M."/>
            <person name="Lechner B.E."/>
            <person name="Liimatainen K."/>
            <person name="Lipzen A."/>
            <person name="Lukacs Z."/>
            <person name="Mihaltcheva S."/>
            <person name="Morgado L.N."/>
            <person name="Niskanen T."/>
            <person name="Noordeloos M.E."/>
            <person name="Ohm R.A."/>
            <person name="Ortiz-Santana B."/>
            <person name="Ovrebo C."/>
            <person name="Racz N."/>
            <person name="Riley R."/>
            <person name="Savchenko A."/>
            <person name="Shiryaev A."/>
            <person name="Soop K."/>
            <person name="Spirin V."/>
            <person name="Szebenyi C."/>
            <person name="Tomsovsky M."/>
            <person name="Tulloss R.E."/>
            <person name="Uehling J."/>
            <person name="Grigoriev I.V."/>
            <person name="Vagvolgyi C."/>
            <person name="Papp T."/>
            <person name="Martin F.M."/>
            <person name="Miettinen O."/>
            <person name="Hibbett D.S."/>
            <person name="Nagy L.G."/>
        </authorList>
    </citation>
    <scope>NUCLEOTIDE SEQUENCE [LARGE SCALE GENOMIC DNA]</scope>
    <source>
        <strain evidence="2 3">CBS 166.37</strain>
    </source>
</reference>
<evidence type="ECO:0008006" key="4">
    <source>
        <dbReference type="Google" id="ProtNLM"/>
    </source>
</evidence>
<evidence type="ECO:0000256" key="1">
    <source>
        <dbReference type="SAM" id="MobiDB-lite"/>
    </source>
</evidence>
<feature type="compositionally biased region" description="Basic and acidic residues" evidence="1">
    <location>
        <begin position="85"/>
        <end position="95"/>
    </location>
</feature>
<dbReference type="AlphaFoldDB" id="A0A5C3M9P4"/>
<keyword evidence="3" id="KW-1185">Reference proteome</keyword>
<gene>
    <name evidence="2" type="ORF">BDQ12DRAFT_732896</name>
</gene>
<evidence type="ECO:0000313" key="2">
    <source>
        <dbReference type="EMBL" id="TFK42184.1"/>
    </source>
</evidence>
<evidence type="ECO:0000313" key="3">
    <source>
        <dbReference type="Proteomes" id="UP000308652"/>
    </source>
</evidence>
<name>A0A5C3M9P4_9AGAR</name>
<sequence>MRTTTINSFLRPSVMSSISITYEPHPPAAITAGNLATAGKHEYGIKSNPSDGQKAYYGALRAAIADAKNQTGEELTSWRDAVGKAELNKEPKKVVEEDEVEEEEEEA</sequence>
<dbReference type="EMBL" id="ML213593">
    <property type="protein sequence ID" value="TFK42184.1"/>
    <property type="molecule type" value="Genomic_DNA"/>
</dbReference>
<organism evidence="2 3">
    <name type="scientific">Crucibulum laeve</name>
    <dbReference type="NCBI Taxonomy" id="68775"/>
    <lineage>
        <taxon>Eukaryota</taxon>
        <taxon>Fungi</taxon>
        <taxon>Dikarya</taxon>
        <taxon>Basidiomycota</taxon>
        <taxon>Agaricomycotina</taxon>
        <taxon>Agaricomycetes</taxon>
        <taxon>Agaricomycetidae</taxon>
        <taxon>Agaricales</taxon>
        <taxon>Agaricineae</taxon>
        <taxon>Nidulariaceae</taxon>
        <taxon>Crucibulum</taxon>
    </lineage>
</organism>
<dbReference type="Proteomes" id="UP000308652">
    <property type="component" value="Unassembled WGS sequence"/>
</dbReference>
<protein>
    <recommendedName>
        <fullName evidence="4">EKC/KEOPS complex subunit GON7</fullName>
    </recommendedName>
</protein>
<dbReference type="OrthoDB" id="2553859at2759"/>
<accession>A0A5C3M9P4</accession>
<feature type="compositionally biased region" description="Acidic residues" evidence="1">
    <location>
        <begin position="96"/>
        <end position="107"/>
    </location>
</feature>